<dbReference type="OrthoDB" id="9808002at2"/>
<dbReference type="PROSITE" id="PS00595">
    <property type="entry name" value="AA_TRANSFER_CLASS_5"/>
    <property type="match status" value="1"/>
</dbReference>
<dbReference type="Pfam" id="PF00266">
    <property type="entry name" value="Aminotran_5"/>
    <property type="match status" value="1"/>
</dbReference>
<dbReference type="GO" id="GO:0051536">
    <property type="term" value="F:iron-sulfur cluster binding"/>
    <property type="evidence" value="ECO:0007669"/>
    <property type="project" value="UniProtKB-KW"/>
</dbReference>
<dbReference type="Gene3D" id="3.90.1150.10">
    <property type="entry name" value="Aspartate Aminotransferase, domain 1"/>
    <property type="match status" value="1"/>
</dbReference>
<comment type="cofactor">
    <cofactor evidence="1 7">
        <name>pyridoxal 5'-phosphate</name>
        <dbReference type="ChEBI" id="CHEBI:597326"/>
    </cofactor>
</comment>
<evidence type="ECO:0000313" key="10">
    <source>
        <dbReference type="Proteomes" id="UP000235828"/>
    </source>
</evidence>
<evidence type="ECO:0000256" key="2">
    <source>
        <dbReference type="ARBA" id="ARBA00006490"/>
    </source>
</evidence>
<evidence type="ECO:0000256" key="3">
    <source>
        <dbReference type="ARBA" id="ARBA00022723"/>
    </source>
</evidence>
<sequence length="358" mass="39200">MYLDYLASTPLCPEALQAMTTAWQELYANPSSNHACGKHSQELLQNCQRTIADKIGAEASEIIFTSGATEGNNLAIKGLAELNSTRGKHLITSQIEHSCVLNIFSFLEKQGFEVTYLKPSQMGIHTAQQIKEAIREDTILVSIMHVNNELGTINPIRDIGELCFSKDIVFHTDAAQSVAKLDIDVVDDYIDALSASAHKFGGPKGIGFLYLREARNLNIEPVIHGSGQQIGIRGGTIPTPLIVGMSVAFEYFKFGSDYLESLRNEFIATLDNLKVKYKINGTDTLSNVINLTFECDVDYVKYTSQAGICVSQGSACNSQHVEPSHVLTAMNISAEEAFNTVRISFYDNSILASAAIFN</sequence>
<dbReference type="PANTHER" id="PTHR11601">
    <property type="entry name" value="CYSTEINE DESULFURYLASE FAMILY MEMBER"/>
    <property type="match status" value="1"/>
</dbReference>
<dbReference type="KEGG" id="vta:A0559"/>
<evidence type="ECO:0000256" key="5">
    <source>
        <dbReference type="ARBA" id="ARBA00023004"/>
    </source>
</evidence>
<name>A0A2N8Z9E5_9VIBR</name>
<dbReference type="SUPFAM" id="SSF53383">
    <property type="entry name" value="PLP-dependent transferases"/>
    <property type="match status" value="1"/>
</dbReference>
<keyword evidence="3" id="KW-0479">Metal-binding</keyword>
<dbReference type="AlphaFoldDB" id="A0A2N8Z9E5"/>
<keyword evidence="6" id="KW-0411">Iron-sulfur</keyword>
<dbReference type="InterPro" id="IPR015421">
    <property type="entry name" value="PyrdxlP-dep_Trfase_major"/>
</dbReference>
<evidence type="ECO:0000256" key="1">
    <source>
        <dbReference type="ARBA" id="ARBA00001933"/>
    </source>
</evidence>
<dbReference type="InterPro" id="IPR020578">
    <property type="entry name" value="Aminotrans_V_PyrdxlP_BS"/>
</dbReference>
<dbReference type="InterPro" id="IPR015424">
    <property type="entry name" value="PyrdxlP-dep_Trfase"/>
</dbReference>
<dbReference type="InterPro" id="IPR016454">
    <property type="entry name" value="Cysteine_dSase"/>
</dbReference>
<dbReference type="Gene3D" id="3.40.640.10">
    <property type="entry name" value="Type I PLP-dependent aspartate aminotransferase-like (Major domain)"/>
    <property type="match status" value="1"/>
</dbReference>
<organism evidence="9 10">
    <name type="scientific">Vibrio tapetis subsp. tapetis</name>
    <dbReference type="NCBI Taxonomy" id="1671868"/>
    <lineage>
        <taxon>Bacteria</taxon>
        <taxon>Pseudomonadati</taxon>
        <taxon>Pseudomonadota</taxon>
        <taxon>Gammaproteobacteria</taxon>
        <taxon>Vibrionales</taxon>
        <taxon>Vibrionaceae</taxon>
        <taxon>Vibrio</taxon>
    </lineage>
</organism>
<evidence type="ECO:0000313" key="9">
    <source>
        <dbReference type="EMBL" id="SON48538.1"/>
    </source>
</evidence>
<dbReference type="Proteomes" id="UP000235828">
    <property type="component" value="Chromosome A"/>
</dbReference>
<dbReference type="RefSeq" id="WP_102521373.1">
    <property type="nucleotide sequence ID" value="NZ_LT960611.1"/>
</dbReference>
<reference evidence="9 10" key="1">
    <citation type="submission" date="2017-10" db="EMBL/GenBank/DDBJ databases">
        <authorList>
            <person name="Banno H."/>
            <person name="Chua N.-H."/>
        </authorList>
    </citation>
    <scope>NUCLEOTIDE SEQUENCE [LARGE SCALE GENOMIC DNA]</scope>
    <source>
        <strain evidence="9">Vibrio tapetis CECT4600</strain>
    </source>
</reference>
<evidence type="ECO:0000256" key="4">
    <source>
        <dbReference type="ARBA" id="ARBA00022898"/>
    </source>
</evidence>
<feature type="domain" description="Aminotransferase class V" evidence="8">
    <location>
        <begin position="1"/>
        <end position="346"/>
    </location>
</feature>
<evidence type="ECO:0000256" key="7">
    <source>
        <dbReference type="RuleBase" id="RU004504"/>
    </source>
</evidence>
<evidence type="ECO:0000259" key="8">
    <source>
        <dbReference type="Pfam" id="PF00266"/>
    </source>
</evidence>
<keyword evidence="4" id="KW-0663">Pyridoxal phosphate</keyword>
<keyword evidence="10" id="KW-1185">Reference proteome</keyword>
<protein>
    <submittedName>
        <fullName evidence="9">Cysteine desulfurase</fullName>
        <ecNumber evidence="9">2.8.1.7</ecNumber>
    </submittedName>
</protein>
<dbReference type="GO" id="GO:0031071">
    <property type="term" value="F:cysteine desulfurase activity"/>
    <property type="evidence" value="ECO:0007669"/>
    <property type="project" value="UniProtKB-EC"/>
</dbReference>
<dbReference type="PANTHER" id="PTHR11601:SF36">
    <property type="entry name" value="CYSTEINE DESULFURASE NIFS-RELATED"/>
    <property type="match status" value="1"/>
</dbReference>
<evidence type="ECO:0000256" key="6">
    <source>
        <dbReference type="ARBA" id="ARBA00023014"/>
    </source>
</evidence>
<dbReference type="InterPro" id="IPR015422">
    <property type="entry name" value="PyrdxlP-dep_Trfase_small"/>
</dbReference>
<dbReference type="InterPro" id="IPR000192">
    <property type="entry name" value="Aminotrans_V_dom"/>
</dbReference>
<dbReference type="EMBL" id="LT960611">
    <property type="protein sequence ID" value="SON48538.1"/>
    <property type="molecule type" value="Genomic_DNA"/>
</dbReference>
<dbReference type="EC" id="2.8.1.7" evidence="9"/>
<accession>A0A2N8Z9E5</accession>
<comment type="similarity">
    <text evidence="2">Belongs to the class-V pyridoxal-phosphate-dependent aminotransferase family. NifS/IscS subfamily.</text>
</comment>
<dbReference type="PIRSF" id="PIRSF005572">
    <property type="entry name" value="NifS"/>
    <property type="match status" value="1"/>
</dbReference>
<proteinExistence type="inferred from homology"/>
<keyword evidence="9" id="KW-0808">Transferase</keyword>
<dbReference type="Gene3D" id="1.10.260.50">
    <property type="match status" value="1"/>
</dbReference>
<gene>
    <name evidence="9" type="primary">iscS</name>
    <name evidence="9" type="ORF">VTAP4600_A0559</name>
</gene>
<dbReference type="GO" id="GO:0046872">
    <property type="term" value="F:metal ion binding"/>
    <property type="evidence" value="ECO:0007669"/>
    <property type="project" value="UniProtKB-KW"/>
</dbReference>
<keyword evidence="5" id="KW-0408">Iron</keyword>